<dbReference type="Gene3D" id="3.10.10.10">
    <property type="entry name" value="HIV Type 1 Reverse Transcriptase, subunit A, domain 1"/>
    <property type="match status" value="1"/>
</dbReference>
<dbReference type="Gene3D" id="2.70.40.10">
    <property type="match status" value="1"/>
</dbReference>
<dbReference type="InterPro" id="IPR053134">
    <property type="entry name" value="RNA-dir_DNA_polymerase"/>
</dbReference>
<protein>
    <recommendedName>
        <fullName evidence="4">Retrotransposon gag domain-containing protein</fullName>
    </recommendedName>
</protein>
<reference evidence="2 3" key="1">
    <citation type="submission" date="2020-06" db="EMBL/GenBank/DDBJ databases">
        <authorList>
            <person name="Li R."/>
            <person name="Bekaert M."/>
        </authorList>
    </citation>
    <scope>NUCLEOTIDE SEQUENCE [LARGE SCALE GENOMIC DNA]</scope>
    <source>
        <strain evidence="3">wild</strain>
    </source>
</reference>
<dbReference type="PANTHER" id="PTHR24559:SF444">
    <property type="entry name" value="REVERSE TRANSCRIPTASE DOMAIN-CONTAINING PROTEIN"/>
    <property type="match status" value="1"/>
</dbReference>
<feature type="region of interest" description="Disordered" evidence="1">
    <location>
        <begin position="1"/>
        <end position="20"/>
    </location>
</feature>
<dbReference type="EMBL" id="CACVKT020009908">
    <property type="protein sequence ID" value="CAC5423876.1"/>
    <property type="molecule type" value="Genomic_DNA"/>
</dbReference>
<evidence type="ECO:0008006" key="4">
    <source>
        <dbReference type="Google" id="ProtNLM"/>
    </source>
</evidence>
<evidence type="ECO:0000256" key="1">
    <source>
        <dbReference type="SAM" id="MobiDB-lite"/>
    </source>
</evidence>
<evidence type="ECO:0000313" key="3">
    <source>
        <dbReference type="Proteomes" id="UP000507470"/>
    </source>
</evidence>
<dbReference type="InterPro" id="IPR036157">
    <property type="entry name" value="dUTPase-like_sf"/>
</dbReference>
<organism evidence="2 3">
    <name type="scientific">Mytilus coruscus</name>
    <name type="common">Sea mussel</name>
    <dbReference type="NCBI Taxonomy" id="42192"/>
    <lineage>
        <taxon>Eukaryota</taxon>
        <taxon>Metazoa</taxon>
        <taxon>Spiralia</taxon>
        <taxon>Lophotrochozoa</taxon>
        <taxon>Mollusca</taxon>
        <taxon>Bivalvia</taxon>
        <taxon>Autobranchia</taxon>
        <taxon>Pteriomorphia</taxon>
        <taxon>Mytilida</taxon>
        <taxon>Mytiloidea</taxon>
        <taxon>Mytilidae</taxon>
        <taxon>Mytilinae</taxon>
        <taxon>Mytilus</taxon>
    </lineage>
</organism>
<keyword evidence="3" id="KW-1185">Reference proteome</keyword>
<dbReference type="OrthoDB" id="10051637at2759"/>
<dbReference type="PANTHER" id="PTHR24559">
    <property type="entry name" value="TRANSPOSON TY3-I GAG-POL POLYPROTEIN"/>
    <property type="match status" value="1"/>
</dbReference>
<evidence type="ECO:0000313" key="2">
    <source>
        <dbReference type="EMBL" id="CAC5423876.1"/>
    </source>
</evidence>
<name>A0A6J8EVU8_MYTCO</name>
<dbReference type="InterPro" id="IPR043502">
    <property type="entry name" value="DNA/RNA_pol_sf"/>
</dbReference>
<dbReference type="Proteomes" id="UP000507470">
    <property type="component" value="Unassembled WGS sequence"/>
</dbReference>
<dbReference type="SUPFAM" id="SSF56672">
    <property type="entry name" value="DNA/RNA polymerases"/>
    <property type="match status" value="1"/>
</dbReference>
<accession>A0A6J8EVU8</accession>
<proteinExistence type="predicted"/>
<dbReference type="AlphaFoldDB" id="A0A6J8EVU8"/>
<gene>
    <name evidence="2" type="ORF">MCOR_55837</name>
</gene>
<sequence length="436" mass="48521">MLGDENKSAEASGGKPDSKEPQLDELLITLNKMKHVMEINTKRGNGASNISMDTFSGHLSEDVRQWLNKFEAWIVFNGWLENVDKTVSAIQLKLEGNALSWFHTIPNITKQSSSTLFKGFLDHFSSLHPTWMLEQQLYERSLSSEQQETIQLLTKSIQEMKATDDGARINSASGRNSNIKCQLCDRFGQEAKACRRYNGVVIDFNAQKISFDPRRVLIAKSDITVPPKSEVVIAAKIKGAQFPENVLGLASESPSLASYWLLAKNSIAHVNNGTAMHGLFNIFDKPIKIKKNSNVGKFVCISRDDKLYDVNLGNTQPVAGDNKGHIDMPDISRDLKVEERGQLNDLLRKYSDVFVNKEGKLGQCGVIDHEIHIPDTCKPIRQRSYKLGAKQKEVLENVVSDMLKDGIVESSTSPCAAPCLLVAKRVVIPQIQIIVS</sequence>